<dbReference type="Pfam" id="PF03564">
    <property type="entry name" value="DUF1759"/>
    <property type="match status" value="1"/>
</dbReference>
<dbReference type="AlphaFoldDB" id="A0AAD9PUM0"/>
<reference evidence="1" key="1">
    <citation type="journal article" date="2023" name="G3 (Bethesda)">
        <title>Whole genome assembly and annotation of the endangered Caribbean coral Acropora cervicornis.</title>
        <authorList>
            <person name="Selwyn J.D."/>
            <person name="Vollmer S.V."/>
        </authorList>
    </citation>
    <scope>NUCLEOTIDE SEQUENCE</scope>
    <source>
        <strain evidence="1">K2</strain>
    </source>
</reference>
<gene>
    <name evidence="1" type="ORF">P5673_030073</name>
</gene>
<name>A0AAD9PUM0_ACRCE</name>
<sequence>MAECAIAAAFSKVNEDAIKVDAEQYLGSDDPDNDDPDMKPGPLKKNCYKYHFTQRRKSQLMELRLSQPSPGLAPFDGDPAKYLQFRSNFRDQVECKKPLSDSERLNYLMSYTTGRAKAPIENYNGLPNGCQLALKGLQHRLRKSAIIVQAFKSSVTNGPKIRPGDNTAPPPHLALFDKIENCCWTITELHSCELDCTTNLRHIYDRLLGHLQGKWRKTVMSYRERSGEREPDIRSYPSLLLRSRKLRTS</sequence>
<dbReference type="InterPro" id="IPR005312">
    <property type="entry name" value="DUF1759"/>
</dbReference>
<evidence type="ECO:0000313" key="2">
    <source>
        <dbReference type="Proteomes" id="UP001249851"/>
    </source>
</evidence>
<dbReference type="PANTHER" id="PTHR47331">
    <property type="entry name" value="PHD-TYPE DOMAIN-CONTAINING PROTEIN"/>
    <property type="match status" value="1"/>
</dbReference>
<proteinExistence type="predicted"/>
<reference evidence="1" key="2">
    <citation type="journal article" date="2023" name="Science">
        <title>Genomic signatures of disease resistance in endangered staghorn corals.</title>
        <authorList>
            <person name="Vollmer S.V."/>
            <person name="Selwyn J.D."/>
            <person name="Despard B.A."/>
            <person name="Roesel C.L."/>
        </authorList>
    </citation>
    <scope>NUCLEOTIDE SEQUENCE</scope>
    <source>
        <strain evidence="1">K2</strain>
    </source>
</reference>
<keyword evidence="2" id="KW-1185">Reference proteome</keyword>
<accession>A0AAD9PUM0</accession>
<comment type="caution">
    <text evidence="1">The sequence shown here is derived from an EMBL/GenBank/DDBJ whole genome shotgun (WGS) entry which is preliminary data.</text>
</comment>
<dbReference type="Proteomes" id="UP001249851">
    <property type="component" value="Unassembled WGS sequence"/>
</dbReference>
<dbReference type="EMBL" id="JARQWQ010000126">
    <property type="protein sequence ID" value="KAK2549402.1"/>
    <property type="molecule type" value="Genomic_DNA"/>
</dbReference>
<organism evidence="1 2">
    <name type="scientific">Acropora cervicornis</name>
    <name type="common">Staghorn coral</name>
    <dbReference type="NCBI Taxonomy" id="6130"/>
    <lineage>
        <taxon>Eukaryota</taxon>
        <taxon>Metazoa</taxon>
        <taxon>Cnidaria</taxon>
        <taxon>Anthozoa</taxon>
        <taxon>Hexacorallia</taxon>
        <taxon>Scleractinia</taxon>
        <taxon>Astrocoeniina</taxon>
        <taxon>Acroporidae</taxon>
        <taxon>Acropora</taxon>
    </lineage>
</organism>
<evidence type="ECO:0000313" key="1">
    <source>
        <dbReference type="EMBL" id="KAK2549402.1"/>
    </source>
</evidence>
<protein>
    <submittedName>
        <fullName evidence="1">Uncharacterized protein</fullName>
    </submittedName>
</protein>